<dbReference type="AlphaFoldDB" id="G8R4I8"/>
<feature type="signal peptide" evidence="7">
    <location>
        <begin position="1"/>
        <end position="19"/>
    </location>
</feature>
<keyword evidence="2" id="KW-0645">Protease</keyword>
<reference evidence="9 10" key="1">
    <citation type="journal article" date="2012" name="Stand. Genomic Sci.">
        <title>Genome sequence of the orange-pigmented seawater bacterium Owenweeksia hongkongensis type strain (UST20020801(T)).</title>
        <authorList>
            <person name="Riedel T."/>
            <person name="Held B."/>
            <person name="Nolan M."/>
            <person name="Lucas S."/>
            <person name="Lapidus A."/>
            <person name="Tice H."/>
            <person name="Del Rio T.G."/>
            <person name="Cheng J.F."/>
            <person name="Han C."/>
            <person name="Tapia R."/>
            <person name="Goodwin L.A."/>
            <person name="Pitluck S."/>
            <person name="Liolios K."/>
            <person name="Mavromatis K."/>
            <person name="Pagani I."/>
            <person name="Ivanova N."/>
            <person name="Mikhailova N."/>
            <person name="Pati A."/>
            <person name="Chen A."/>
            <person name="Palaniappan K."/>
            <person name="Rohde M."/>
            <person name="Tindall B.J."/>
            <person name="Detter J.C."/>
            <person name="Goker M."/>
            <person name="Woyke T."/>
            <person name="Bristow J."/>
            <person name="Eisen J.A."/>
            <person name="Markowitz V."/>
            <person name="Hugenholtz P."/>
            <person name="Klenk H.P."/>
            <person name="Kyrpides N.C."/>
        </authorList>
    </citation>
    <scope>NUCLEOTIDE SEQUENCE</scope>
    <source>
        <strain evidence="10">DSM 17368 / JCM 12287 / NRRL B-23963</strain>
    </source>
</reference>
<organism evidence="9 10">
    <name type="scientific">Owenweeksia hongkongensis (strain DSM 17368 / CIP 108786 / JCM 12287 / NRRL B-23963 / UST20020801)</name>
    <dbReference type="NCBI Taxonomy" id="926562"/>
    <lineage>
        <taxon>Bacteria</taxon>
        <taxon>Pseudomonadati</taxon>
        <taxon>Bacteroidota</taxon>
        <taxon>Flavobacteriia</taxon>
        <taxon>Flavobacteriales</taxon>
        <taxon>Owenweeksiaceae</taxon>
        <taxon>Owenweeksia</taxon>
    </lineage>
</organism>
<proteinExistence type="predicted"/>
<gene>
    <name evidence="9" type="ordered locus">Oweho_1070</name>
</gene>
<dbReference type="InterPro" id="IPR001915">
    <property type="entry name" value="Peptidase_M48"/>
</dbReference>
<dbReference type="EMBL" id="CP003156">
    <property type="protein sequence ID" value="AEV32077.1"/>
    <property type="molecule type" value="Genomic_DNA"/>
</dbReference>
<dbReference type="Proteomes" id="UP000005631">
    <property type="component" value="Chromosome"/>
</dbReference>
<accession>G8R4I8</accession>
<dbReference type="Pfam" id="PF01435">
    <property type="entry name" value="Peptidase_M48"/>
    <property type="match status" value="1"/>
</dbReference>
<dbReference type="InterPro" id="IPR051156">
    <property type="entry name" value="Mito/Outer_Membr_Metalloprot"/>
</dbReference>
<evidence type="ECO:0000313" key="9">
    <source>
        <dbReference type="EMBL" id="AEV32077.1"/>
    </source>
</evidence>
<dbReference type="STRING" id="926562.Oweho_1070"/>
<evidence type="ECO:0000256" key="3">
    <source>
        <dbReference type="ARBA" id="ARBA00022723"/>
    </source>
</evidence>
<dbReference type="PANTHER" id="PTHR22726:SF1">
    <property type="entry name" value="METALLOENDOPEPTIDASE OMA1, MITOCHONDRIAL"/>
    <property type="match status" value="1"/>
</dbReference>
<keyword evidence="4" id="KW-0378">Hydrolase</keyword>
<dbReference type="KEGG" id="oho:Oweho_1070"/>
<dbReference type="Gene3D" id="3.30.2010.10">
    <property type="entry name" value="Metalloproteases ('zincins'), catalytic domain"/>
    <property type="match status" value="1"/>
</dbReference>
<keyword evidence="3" id="KW-0479">Metal-binding</keyword>
<evidence type="ECO:0000256" key="7">
    <source>
        <dbReference type="SAM" id="SignalP"/>
    </source>
</evidence>
<dbReference type="CDD" id="cd07324">
    <property type="entry name" value="M48C_Oma1-like"/>
    <property type="match status" value="1"/>
</dbReference>
<dbReference type="eggNOG" id="COG4783">
    <property type="taxonomic scope" value="Bacteria"/>
</dbReference>
<keyword evidence="7" id="KW-0732">Signal</keyword>
<dbReference type="GO" id="GO:0004222">
    <property type="term" value="F:metalloendopeptidase activity"/>
    <property type="evidence" value="ECO:0007669"/>
    <property type="project" value="InterPro"/>
</dbReference>
<dbReference type="GO" id="GO:0051603">
    <property type="term" value="P:proteolysis involved in protein catabolic process"/>
    <property type="evidence" value="ECO:0007669"/>
    <property type="project" value="TreeGrafter"/>
</dbReference>
<evidence type="ECO:0000256" key="6">
    <source>
        <dbReference type="ARBA" id="ARBA00023049"/>
    </source>
</evidence>
<evidence type="ECO:0000256" key="2">
    <source>
        <dbReference type="ARBA" id="ARBA00022670"/>
    </source>
</evidence>
<feature type="chain" id="PRO_5003515626" evidence="7">
    <location>
        <begin position="20"/>
        <end position="742"/>
    </location>
</feature>
<dbReference type="HOGENOM" id="CLU_022121_0_0_10"/>
<evidence type="ECO:0000256" key="5">
    <source>
        <dbReference type="ARBA" id="ARBA00022833"/>
    </source>
</evidence>
<protein>
    <submittedName>
        <fullName evidence="9">Peptidase family M48</fullName>
    </submittedName>
</protein>
<keyword evidence="5" id="KW-0862">Zinc</keyword>
<evidence type="ECO:0000313" key="10">
    <source>
        <dbReference type="Proteomes" id="UP000005631"/>
    </source>
</evidence>
<evidence type="ECO:0000259" key="8">
    <source>
        <dbReference type="Pfam" id="PF01435"/>
    </source>
</evidence>
<dbReference type="RefSeq" id="WP_014201437.1">
    <property type="nucleotide sequence ID" value="NC_016599.1"/>
</dbReference>
<comment type="cofactor">
    <cofactor evidence="1">
        <name>Zn(2+)</name>
        <dbReference type="ChEBI" id="CHEBI:29105"/>
    </cofactor>
</comment>
<keyword evidence="6" id="KW-0482">Metalloprotease</keyword>
<sequence length="742" mass="86360">MKLKAALLICLGISLQAYAQDWNYYKPIQSEGIIPSDFTEAYTNKYEREREHIGADVKGKDRKRQDNFHLRSEYFVDELLMGGDVIFGDTISDYCNRILDHLLKDDPGLRHKLRIYVVKSPDVNAYATGNGIIFINLGLIAQVENEAQLAYVIAHEVIHYKNEHVLNQYIEEEKIKDGEDLYRKSNRAEQVHALSTYSKSQELEADADGFRLFFKNSGYTHRAPVYVMDVLQYSYLPFDEIPFDSTFLSTEGMKLPSGYLLKNTAPITAEADYDDSESSHPNIKTRKLEILKRLNPKDTGVAYLISKPIFDHCQRLARYEISRLYLISGRYGQAIYHTFLLEQKYGTDRYQKLTVAKALNAATVYRNNGVLYKMITEWKEVEGESQQVFHIFDEFDREDLNTLTVAYTYEAYKNYPNDIAFKKLFTKSFHELVFENDLKPNDYRSAPQDTIKHDLFSLLDSADLPSGGRRSSKISNIQRKKKEQETMELSEEDYYKTAFTPYWSDSLFMTTFEDAVDEYNSTSYRDRKGYKSRRKRKKYDANYSLGIDSIVIISPDYAKLDERQKDGIKYLTTAEKLDEYKAELMNISDDINLNSQMLDYKNIESSDVDVFNDLSLMKNWIDERLMHENVDALVSDFDYMDPIGKKYGTNYISYTGNLSLRVRERNVAGKIIYSVFLFPVLPFTVADLLIPDYESFNYFFLFDISNGKALLAEYNYYKTNDSKDYLRSILYNHLIQVKAKAK</sequence>
<dbReference type="GO" id="GO:0046872">
    <property type="term" value="F:metal ion binding"/>
    <property type="evidence" value="ECO:0007669"/>
    <property type="project" value="UniProtKB-KW"/>
</dbReference>
<dbReference type="OrthoDB" id="910748at2"/>
<evidence type="ECO:0000256" key="1">
    <source>
        <dbReference type="ARBA" id="ARBA00001947"/>
    </source>
</evidence>
<evidence type="ECO:0000256" key="4">
    <source>
        <dbReference type="ARBA" id="ARBA00022801"/>
    </source>
</evidence>
<dbReference type="PANTHER" id="PTHR22726">
    <property type="entry name" value="METALLOENDOPEPTIDASE OMA1"/>
    <property type="match status" value="1"/>
</dbReference>
<name>G8R4I8_OWEHD</name>
<keyword evidence="10" id="KW-1185">Reference proteome</keyword>
<feature type="domain" description="Peptidase M48" evidence="8">
    <location>
        <begin position="105"/>
        <end position="288"/>
    </location>
</feature>
<dbReference type="GO" id="GO:0016020">
    <property type="term" value="C:membrane"/>
    <property type="evidence" value="ECO:0007669"/>
    <property type="project" value="TreeGrafter"/>
</dbReference>